<dbReference type="Proteomes" id="UP000326903">
    <property type="component" value="Unassembled WGS sequence"/>
</dbReference>
<dbReference type="GO" id="GO:0022857">
    <property type="term" value="F:transmembrane transporter activity"/>
    <property type="evidence" value="ECO:0007669"/>
    <property type="project" value="TreeGrafter"/>
</dbReference>
<feature type="transmembrane region" description="Helical" evidence="7">
    <location>
        <begin position="21"/>
        <end position="42"/>
    </location>
</feature>
<organism evidence="10 11">
    <name type="scientific">Ginsengibacter hankyongi</name>
    <dbReference type="NCBI Taxonomy" id="2607284"/>
    <lineage>
        <taxon>Bacteria</taxon>
        <taxon>Pseudomonadati</taxon>
        <taxon>Bacteroidota</taxon>
        <taxon>Chitinophagia</taxon>
        <taxon>Chitinophagales</taxon>
        <taxon>Chitinophagaceae</taxon>
        <taxon>Ginsengibacter</taxon>
    </lineage>
</organism>
<dbReference type="Pfam" id="PF12704">
    <property type="entry name" value="MacB_PCD"/>
    <property type="match status" value="1"/>
</dbReference>
<keyword evidence="3 7" id="KW-0812">Transmembrane</keyword>
<evidence type="ECO:0000259" key="9">
    <source>
        <dbReference type="Pfam" id="PF12704"/>
    </source>
</evidence>
<dbReference type="InterPro" id="IPR050250">
    <property type="entry name" value="Macrolide_Exporter_MacB"/>
</dbReference>
<feature type="transmembrane region" description="Helical" evidence="7">
    <location>
        <begin position="387"/>
        <end position="407"/>
    </location>
</feature>
<accession>A0A5J5IGU3</accession>
<evidence type="ECO:0000256" key="1">
    <source>
        <dbReference type="ARBA" id="ARBA00004651"/>
    </source>
</evidence>
<evidence type="ECO:0000313" key="10">
    <source>
        <dbReference type="EMBL" id="KAA9039126.1"/>
    </source>
</evidence>
<name>A0A5J5IGU3_9BACT</name>
<dbReference type="PANTHER" id="PTHR30572">
    <property type="entry name" value="MEMBRANE COMPONENT OF TRANSPORTER-RELATED"/>
    <property type="match status" value="1"/>
</dbReference>
<keyword evidence="11" id="KW-1185">Reference proteome</keyword>
<comment type="similarity">
    <text evidence="6">Belongs to the ABC-4 integral membrane protein family.</text>
</comment>
<evidence type="ECO:0000256" key="5">
    <source>
        <dbReference type="ARBA" id="ARBA00023136"/>
    </source>
</evidence>
<feature type="domain" description="ABC3 transporter permease C-terminal" evidence="8">
    <location>
        <begin position="304"/>
        <end position="417"/>
    </location>
</feature>
<dbReference type="Pfam" id="PF02687">
    <property type="entry name" value="FtsX"/>
    <property type="match status" value="1"/>
</dbReference>
<dbReference type="InterPro" id="IPR025857">
    <property type="entry name" value="MacB_PCD"/>
</dbReference>
<protein>
    <submittedName>
        <fullName evidence="10">FtsX-like permease family protein</fullName>
    </submittedName>
</protein>
<evidence type="ECO:0000313" key="11">
    <source>
        <dbReference type="Proteomes" id="UP000326903"/>
    </source>
</evidence>
<evidence type="ECO:0000256" key="7">
    <source>
        <dbReference type="SAM" id="Phobius"/>
    </source>
</evidence>
<dbReference type="RefSeq" id="WP_150414534.1">
    <property type="nucleotide sequence ID" value="NZ_VYQF01000002.1"/>
</dbReference>
<comment type="caution">
    <text evidence="10">The sequence shown here is derived from an EMBL/GenBank/DDBJ whole genome shotgun (WGS) entry which is preliminary data.</text>
</comment>
<sequence length="424" mass="45965">MQLSDSLSLAFRTVKSNKLRTGITVTIIALGIMALIGIITAISSMNQSLTENFSTMGANSFSIRYQDRQIRFGGRRQVKKTSLSALKQKKSDNGKIITYQEAKLFKERYPFPAIVSISINGPQNVIVNNEDVKTNPNIAMTGVDENYLALSGYTLAQGRNFNKIDVQSGRSICIIGNSVAQKLYGDNTQRAIDKIITVAGIKYRVVGLLKDKGSSAFLNADNVVLTTYNNIRRLFTTDGTTYNLGVMVGDIKDMDAAISEAKGTFRPIRKVAIDEDNNFYIDKSDSIAEVFMKSLGTITTAAAFIGLITLIGAAIGLMNIMLVAVNERTREIGLIKAIGGTKKSIRTQFLFESVLISLIGAIFGIISGVLIGNVVGMLLHTGFVVPWFWVALGIVVCSAVGLFAGLYPALKAASLDPIVALRYE</sequence>
<evidence type="ECO:0000256" key="6">
    <source>
        <dbReference type="ARBA" id="ARBA00038076"/>
    </source>
</evidence>
<reference evidence="10 11" key="1">
    <citation type="submission" date="2019-09" db="EMBL/GenBank/DDBJ databases">
        <title>Draft genome sequence of Ginsengibacter sp. BR5-29.</title>
        <authorList>
            <person name="Im W.-T."/>
        </authorList>
    </citation>
    <scope>NUCLEOTIDE SEQUENCE [LARGE SCALE GENOMIC DNA]</scope>
    <source>
        <strain evidence="10 11">BR5-29</strain>
    </source>
</reference>
<gene>
    <name evidence="10" type="ORF">FW778_09820</name>
</gene>
<feature type="transmembrane region" description="Helical" evidence="7">
    <location>
        <begin position="301"/>
        <end position="325"/>
    </location>
</feature>
<keyword evidence="4 7" id="KW-1133">Transmembrane helix</keyword>
<keyword evidence="2" id="KW-1003">Cell membrane</keyword>
<dbReference type="PANTHER" id="PTHR30572:SF4">
    <property type="entry name" value="ABC TRANSPORTER PERMEASE YTRF"/>
    <property type="match status" value="1"/>
</dbReference>
<evidence type="ECO:0000256" key="3">
    <source>
        <dbReference type="ARBA" id="ARBA00022692"/>
    </source>
</evidence>
<dbReference type="AlphaFoldDB" id="A0A5J5IGU3"/>
<comment type="subcellular location">
    <subcellularLocation>
        <location evidence="1">Cell membrane</location>
        <topology evidence="1">Multi-pass membrane protein</topology>
    </subcellularLocation>
</comment>
<evidence type="ECO:0000256" key="4">
    <source>
        <dbReference type="ARBA" id="ARBA00022989"/>
    </source>
</evidence>
<feature type="transmembrane region" description="Helical" evidence="7">
    <location>
        <begin position="349"/>
        <end position="375"/>
    </location>
</feature>
<feature type="domain" description="MacB-like periplasmic core" evidence="9">
    <location>
        <begin position="21"/>
        <end position="261"/>
    </location>
</feature>
<keyword evidence="5 7" id="KW-0472">Membrane</keyword>
<evidence type="ECO:0000259" key="8">
    <source>
        <dbReference type="Pfam" id="PF02687"/>
    </source>
</evidence>
<evidence type="ECO:0000256" key="2">
    <source>
        <dbReference type="ARBA" id="ARBA00022475"/>
    </source>
</evidence>
<dbReference type="EMBL" id="VYQF01000002">
    <property type="protein sequence ID" value="KAA9039126.1"/>
    <property type="molecule type" value="Genomic_DNA"/>
</dbReference>
<dbReference type="InterPro" id="IPR003838">
    <property type="entry name" value="ABC3_permease_C"/>
</dbReference>
<dbReference type="GO" id="GO:0005886">
    <property type="term" value="C:plasma membrane"/>
    <property type="evidence" value="ECO:0007669"/>
    <property type="project" value="UniProtKB-SubCell"/>
</dbReference>
<proteinExistence type="inferred from homology"/>